<dbReference type="STRING" id="646526.A0A1W0E3J1"/>
<evidence type="ECO:0000313" key="2">
    <source>
        <dbReference type="Proteomes" id="UP000192758"/>
    </source>
</evidence>
<accession>A0A1W0E3J1</accession>
<dbReference type="AlphaFoldDB" id="A0A1W0E3J1"/>
<sequence>MVKNFIEDKYQSFENVMQMEHEPTHRYFEKHRETGRINANGKIKNISYNPTGEFLSFYTEGKLNHYRIKDKKVVYSSLQLDKYKWFQRHTLIYTKNNTMKYYSLYDNSILRDFEIKESVMNLEVDSVNDLVLASTASKTAIWDIRCKNPVVEINSCSTHLSTINDNKCMLASNDKIYAFDLRNYKKSSDFFIQPNFYNSISLLDNGDIMMKTESSYYFLNSEGELKTFITLENSNSGAITPDSKNLLCCSKNYVFSYAIDTRKKLDSLELSKKDHNAYHTVRVNPQGNQFVVASDKSMMLINWDGWRWYYGIDFYTRWYDKSYKRDKITLPSKNNINYN</sequence>
<reference evidence="1 2" key="1">
    <citation type="journal article" date="2017" name="Environ. Microbiol.">
        <title>Decay of the glycolytic pathway and adaptation to intranuclear parasitism within Enterocytozoonidae microsporidia.</title>
        <authorList>
            <person name="Wiredu Boakye D."/>
            <person name="Jaroenlak P."/>
            <person name="Prachumwat A."/>
            <person name="Williams T.A."/>
            <person name="Bateman K.S."/>
            <person name="Itsathitphaisarn O."/>
            <person name="Sritunyalucksana K."/>
            <person name="Paszkiewicz K.H."/>
            <person name="Moore K.A."/>
            <person name="Stentiford G.D."/>
            <person name="Williams B.A."/>
        </authorList>
    </citation>
    <scope>NUCLEOTIDE SEQUENCE [LARGE SCALE GENOMIC DNA]</scope>
    <source>
        <strain evidence="1 2">TH1</strain>
    </source>
</reference>
<dbReference type="OrthoDB" id="27537at2759"/>
<organism evidence="1 2">
    <name type="scientific">Ecytonucleospora hepatopenaei</name>
    <dbReference type="NCBI Taxonomy" id="646526"/>
    <lineage>
        <taxon>Eukaryota</taxon>
        <taxon>Fungi</taxon>
        <taxon>Fungi incertae sedis</taxon>
        <taxon>Microsporidia</taxon>
        <taxon>Enterocytozoonidae</taxon>
        <taxon>Ecytonucleospora</taxon>
    </lineage>
</organism>
<dbReference type="InterPro" id="IPR015943">
    <property type="entry name" value="WD40/YVTN_repeat-like_dom_sf"/>
</dbReference>
<dbReference type="InterPro" id="IPR011047">
    <property type="entry name" value="Quinoprotein_ADH-like_sf"/>
</dbReference>
<dbReference type="Gene3D" id="2.130.10.10">
    <property type="entry name" value="YVTN repeat-like/Quinoprotein amine dehydrogenase"/>
    <property type="match status" value="1"/>
</dbReference>
<name>A0A1W0E3J1_9MICR</name>
<proteinExistence type="predicted"/>
<dbReference type="SUPFAM" id="SSF50998">
    <property type="entry name" value="Quinoprotein alcohol dehydrogenase-like"/>
    <property type="match status" value="1"/>
</dbReference>
<dbReference type="EMBL" id="MNPJ01000025">
    <property type="protein sequence ID" value="OQS53772.1"/>
    <property type="molecule type" value="Genomic_DNA"/>
</dbReference>
<protein>
    <submittedName>
        <fullName evidence="1">Uncharacterized protein</fullName>
    </submittedName>
</protein>
<gene>
    <name evidence="1" type="ORF">EHP00_1245</name>
</gene>
<dbReference type="Proteomes" id="UP000192758">
    <property type="component" value="Unassembled WGS sequence"/>
</dbReference>
<evidence type="ECO:0000313" key="1">
    <source>
        <dbReference type="EMBL" id="OQS53772.1"/>
    </source>
</evidence>
<keyword evidence="2" id="KW-1185">Reference proteome</keyword>
<comment type="caution">
    <text evidence="1">The sequence shown here is derived from an EMBL/GenBank/DDBJ whole genome shotgun (WGS) entry which is preliminary data.</text>
</comment>
<dbReference type="VEuPathDB" id="MicrosporidiaDB:EHP00_1245"/>